<dbReference type="AlphaFoldDB" id="A0AAV9NNB6"/>
<dbReference type="InterPro" id="IPR036259">
    <property type="entry name" value="MFS_trans_sf"/>
</dbReference>
<evidence type="ECO:0000256" key="1">
    <source>
        <dbReference type="ARBA" id="ARBA00004141"/>
    </source>
</evidence>
<evidence type="ECO:0000256" key="2">
    <source>
        <dbReference type="ARBA" id="ARBA00010992"/>
    </source>
</evidence>
<dbReference type="Gene3D" id="1.20.1250.20">
    <property type="entry name" value="MFS general substrate transporter like domains"/>
    <property type="match status" value="1"/>
</dbReference>
<comment type="caution">
    <text evidence="8">The sequence shown here is derived from an EMBL/GenBank/DDBJ whole genome shotgun (WGS) entry which is preliminary data.</text>
</comment>
<dbReference type="InterPro" id="IPR050360">
    <property type="entry name" value="MFS_Sugar_Transporters"/>
</dbReference>
<keyword evidence="5 6" id="KW-0472">Membrane</keyword>
<feature type="transmembrane region" description="Helical" evidence="6">
    <location>
        <begin position="58"/>
        <end position="81"/>
    </location>
</feature>
<dbReference type="PANTHER" id="PTHR48022:SF11">
    <property type="entry name" value="MONOSACCHARIDE TRANSPORTER (HXT8), PUTATIVE (AFU_ORTHOLOGUE AFUA_2G08120)-RELATED"/>
    <property type="match status" value="1"/>
</dbReference>
<evidence type="ECO:0000256" key="3">
    <source>
        <dbReference type="ARBA" id="ARBA00022692"/>
    </source>
</evidence>
<keyword evidence="9" id="KW-1185">Reference proteome</keyword>
<feature type="transmembrane region" description="Helical" evidence="6">
    <location>
        <begin position="88"/>
        <end position="108"/>
    </location>
</feature>
<proteinExistence type="inferred from homology"/>
<dbReference type="PROSITE" id="PS50850">
    <property type="entry name" value="MFS"/>
    <property type="match status" value="1"/>
</dbReference>
<feature type="transmembrane region" description="Helical" evidence="6">
    <location>
        <begin position="331"/>
        <end position="354"/>
    </location>
</feature>
<dbReference type="Proteomes" id="UP001358417">
    <property type="component" value="Unassembled WGS sequence"/>
</dbReference>
<keyword evidence="3 6" id="KW-0812">Transmembrane</keyword>
<dbReference type="InterPro" id="IPR005828">
    <property type="entry name" value="MFS_sugar_transport-like"/>
</dbReference>
<dbReference type="EMBL" id="JAVRRD010000004">
    <property type="protein sequence ID" value="KAK5059831.1"/>
    <property type="molecule type" value="Genomic_DNA"/>
</dbReference>
<dbReference type="GeneID" id="89977872"/>
<feature type="transmembrane region" description="Helical" evidence="6">
    <location>
        <begin position="407"/>
        <end position="425"/>
    </location>
</feature>
<dbReference type="InterPro" id="IPR005829">
    <property type="entry name" value="Sugar_transporter_CS"/>
</dbReference>
<feature type="transmembrane region" description="Helical" evidence="6">
    <location>
        <begin position="266"/>
        <end position="291"/>
    </location>
</feature>
<feature type="transmembrane region" description="Helical" evidence="6">
    <location>
        <begin position="182"/>
        <end position="203"/>
    </location>
</feature>
<evidence type="ECO:0000259" key="7">
    <source>
        <dbReference type="PROSITE" id="PS50850"/>
    </source>
</evidence>
<dbReference type="Pfam" id="PF00083">
    <property type="entry name" value="Sugar_tr"/>
    <property type="match status" value="1"/>
</dbReference>
<evidence type="ECO:0000256" key="4">
    <source>
        <dbReference type="ARBA" id="ARBA00022989"/>
    </source>
</evidence>
<organism evidence="8 9">
    <name type="scientific">Exophiala bonariae</name>
    <dbReference type="NCBI Taxonomy" id="1690606"/>
    <lineage>
        <taxon>Eukaryota</taxon>
        <taxon>Fungi</taxon>
        <taxon>Dikarya</taxon>
        <taxon>Ascomycota</taxon>
        <taxon>Pezizomycotina</taxon>
        <taxon>Eurotiomycetes</taxon>
        <taxon>Chaetothyriomycetidae</taxon>
        <taxon>Chaetothyriales</taxon>
        <taxon>Herpotrichiellaceae</taxon>
        <taxon>Exophiala</taxon>
    </lineage>
</organism>
<comment type="subcellular location">
    <subcellularLocation>
        <location evidence="1">Membrane</location>
        <topology evidence="1">Multi-pass membrane protein</topology>
    </subcellularLocation>
</comment>
<name>A0AAV9NNB6_9EURO</name>
<evidence type="ECO:0000313" key="9">
    <source>
        <dbReference type="Proteomes" id="UP001358417"/>
    </source>
</evidence>
<evidence type="ECO:0000256" key="6">
    <source>
        <dbReference type="SAM" id="Phobius"/>
    </source>
</evidence>
<gene>
    <name evidence="8" type="ORF">LTR84_009714</name>
</gene>
<feature type="transmembrane region" description="Helical" evidence="6">
    <location>
        <begin position="147"/>
        <end position="170"/>
    </location>
</feature>
<feature type="transmembrane region" description="Helical" evidence="6">
    <location>
        <begin position="437"/>
        <end position="456"/>
    </location>
</feature>
<feature type="transmembrane region" description="Helical" evidence="6">
    <location>
        <begin position="303"/>
        <end position="324"/>
    </location>
</feature>
<dbReference type="PROSITE" id="PS00216">
    <property type="entry name" value="SUGAR_TRANSPORT_1"/>
    <property type="match status" value="1"/>
</dbReference>
<feature type="transmembrane region" description="Helical" evidence="6">
    <location>
        <begin position="12"/>
        <end position="38"/>
    </location>
</feature>
<evidence type="ECO:0000313" key="8">
    <source>
        <dbReference type="EMBL" id="KAK5059831.1"/>
    </source>
</evidence>
<feature type="transmembrane region" description="Helical" evidence="6">
    <location>
        <begin position="114"/>
        <end position="135"/>
    </location>
</feature>
<sequence length="513" mass="55828">MAEPTKRRFKAISMIFTALTGLGSVSYGYSAFVLSSTLAEPSFYHYMKLEGRPDANDLIGLTGSLFQAGGCLGSLLVSFFADRWGRRVGIAFPAALSVFSAALLAGSVNIGMFIVFRFFAGAASCMIVSAVTLWISEVVPPNVRGSFVNVNGASILLGGVMAAWVGYGFSHLRPGDVDSKQWRAPLALGTLPALILLCCLYWLPESPRWLISQGRHDEAKRVLSRLESPEEAASEFLQIHAQIQHDANLESSYISMVTKPSYRKRTILAVLTTFSTQLTGPLVIVNYGALIYAQLGFDTNKQIIYQGGWIMVGLAGGLISLFIVDLVSRPALIAGGILGSLAMLAIEAALVATYATTPESLANPNQSALQAAVAIFYVYILIFEATLEGVQFVYLGEIFPTHLRAKGIGIGISALCLINIMYLQVAPMAFAHVGWKFYLAFIVPGTFMAFVILFFWPNTRQMPLEDIAALFGDEFEHVDEARYPQEVLSVHDAEVKYAEKERPAEKLTPSGQD</sequence>
<dbReference type="GO" id="GO:0005351">
    <property type="term" value="F:carbohydrate:proton symporter activity"/>
    <property type="evidence" value="ECO:0007669"/>
    <property type="project" value="TreeGrafter"/>
</dbReference>
<dbReference type="InterPro" id="IPR020846">
    <property type="entry name" value="MFS_dom"/>
</dbReference>
<dbReference type="RefSeq" id="XP_064709652.1">
    <property type="nucleotide sequence ID" value="XM_064853253.1"/>
</dbReference>
<feature type="transmembrane region" description="Helical" evidence="6">
    <location>
        <begin position="374"/>
        <end position="395"/>
    </location>
</feature>
<feature type="domain" description="Major facilitator superfamily (MFS) profile" evidence="7">
    <location>
        <begin position="16"/>
        <end position="460"/>
    </location>
</feature>
<reference evidence="8 9" key="1">
    <citation type="submission" date="2023-08" db="EMBL/GenBank/DDBJ databases">
        <title>Black Yeasts Isolated from many extreme environments.</title>
        <authorList>
            <person name="Coleine C."/>
            <person name="Stajich J.E."/>
            <person name="Selbmann L."/>
        </authorList>
    </citation>
    <scope>NUCLEOTIDE SEQUENCE [LARGE SCALE GENOMIC DNA]</scope>
    <source>
        <strain evidence="8 9">CCFEE 5792</strain>
    </source>
</reference>
<keyword evidence="4 6" id="KW-1133">Transmembrane helix</keyword>
<accession>A0AAV9NNB6</accession>
<dbReference type="PANTHER" id="PTHR48022">
    <property type="entry name" value="PLASTIDIC GLUCOSE TRANSPORTER 4"/>
    <property type="match status" value="1"/>
</dbReference>
<evidence type="ECO:0000256" key="5">
    <source>
        <dbReference type="ARBA" id="ARBA00023136"/>
    </source>
</evidence>
<comment type="similarity">
    <text evidence="2">Belongs to the major facilitator superfamily. Sugar transporter (TC 2.A.1.1) family.</text>
</comment>
<protein>
    <recommendedName>
        <fullName evidence="7">Major facilitator superfamily (MFS) profile domain-containing protein</fullName>
    </recommendedName>
</protein>
<dbReference type="SUPFAM" id="SSF103473">
    <property type="entry name" value="MFS general substrate transporter"/>
    <property type="match status" value="1"/>
</dbReference>
<dbReference type="GO" id="GO:0016020">
    <property type="term" value="C:membrane"/>
    <property type="evidence" value="ECO:0007669"/>
    <property type="project" value="UniProtKB-SubCell"/>
</dbReference>